<evidence type="ECO:0000256" key="1">
    <source>
        <dbReference type="ARBA" id="ARBA00004990"/>
    </source>
</evidence>
<feature type="binding site" evidence="8">
    <location>
        <begin position="148"/>
        <end position="151"/>
    </location>
    <ligand>
        <name>ATP</name>
        <dbReference type="ChEBI" id="CHEBI:30616"/>
    </ligand>
</feature>
<dbReference type="Pfam" id="PF02569">
    <property type="entry name" value="Pantoate_ligase"/>
    <property type="match status" value="1"/>
</dbReference>
<dbReference type="GO" id="GO:0005829">
    <property type="term" value="C:cytosol"/>
    <property type="evidence" value="ECO:0007669"/>
    <property type="project" value="TreeGrafter"/>
</dbReference>
<evidence type="ECO:0000313" key="10">
    <source>
        <dbReference type="Proteomes" id="UP000310314"/>
    </source>
</evidence>
<dbReference type="EMBL" id="VATY01000001">
    <property type="protein sequence ID" value="TMM59272.1"/>
    <property type="molecule type" value="Genomic_DNA"/>
</dbReference>
<keyword evidence="3 8" id="KW-0436">Ligase</keyword>
<dbReference type="PANTHER" id="PTHR21299:SF1">
    <property type="entry name" value="PANTOATE--BETA-ALANINE LIGASE"/>
    <property type="match status" value="1"/>
</dbReference>
<feature type="binding site" evidence="8">
    <location>
        <position position="154"/>
    </location>
    <ligand>
        <name>(R)-pantoate</name>
        <dbReference type="ChEBI" id="CHEBI:15980"/>
    </ligand>
</feature>
<dbReference type="InterPro" id="IPR042176">
    <property type="entry name" value="Pantoate_ligase_C"/>
</dbReference>
<dbReference type="Gene3D" id="3.30.1300.10">
    <property type="entry name" value="Pantoate-beta-alanine ligase, C-terminal domain"/>
    <property type="match status" value="1"/>
</dbReference>
<sequence length="281" mass="31889">MVLVRTKKELASLLSSFRKTKGLGLVPTMGALHQGHMTLVKEAISQNENVIVSIFVNPTQFNNKEDLEKYPQTLQADIALLKEVSDKICVFAPNVEEIYADKVKTKVYDFEGLDKVMEGEFRDDHFNGVGTIVEALLILVKPDKAYFGEKDFQQLQIIKKLVAVENIDVEIIGCPIVREPSGLAMSSRNERLSSKMRKEASFIYKTLTTAKNKFGIESAKDVLEWVESEFLKHPDLDLEYIAITDVDTLTPIQKKQKNRKYRAFVAVYTEDIRLIDNIALN</sequence>
<organism evidence="9 10">
    <name type="scientific">Maribacter algarum</name>
    <name type="common">ex Zhang et al. 2020</name>
    <dbReference type="NCBI Taxonomy" id="2578118"/>
    <lineage>
        <taxon>Bacteria</taxon>
        <taxon>Pseudomonadati</taxon>
        <taxon>Bacteroidota</taxon>
        <taxon>Flavobacteriia</taxon>
        <taxon>Flavobacteriales</taxon>
        <taxon>Flavobacteriaceae</taxon>
        <taxon>Maribacter</taxon>
    </lineage>
</organism>
<gene>
    <name evidence="8" type="primary">panC</name>
    <name evidence="9" type="ORF">FEE95_07520</name>
</gene>
<keyword evidence="6 8" id="KW-0067">ATP-binding</keyword>
<keyword evidence="10" id="KW-1185">Reference proteome</keyword>
<comment type="catalytic activity">
    <reaction evidence="7 8">
        <text>(R)-pantoate + beta-alanine + ATP = (R)-pantothenate + AMP + diphosphate + H(+)</text>
        <dbReference type="Rhea" id="RHEA:10912"/>
        <dbReference type="ChEBI" id="CHEBI:15378"/>
        <dbReference type="ChEBI" id="CHEBI:15980"/>
        <dbReference type="ChEBI" id="CHEBI:29032"/>
        <dbReference type="ChEBI" id="CHEBI:30616"/>
        <dbReference type="ChEBI" id="CHEBI:33019"/>
        <dbReference type="ChEBI" id="CHEBI:57966"/>
        <dbReference type="ChEBI" id="CHEBI:456215"/>
        <dbReference type="EC" id="6.3.2.1"/>
    </reaction>
</comment>
<keyword evidence="4 8" id="KW-0566">Pantothenate biosynthesis</keyword>
<dbReference type="HAMAP" id="MF_00158">
    <property type="entry name" value="PanC"/>
    <property type="match status" value="1"/>
</dbReference>
<keyword evidence="5 8" id="KW-0547">Nucleotide-binding</keyword>
<name>A0A5S3PYB7_9FLAO</name>
<feature type="active site" description="Proton donor" evidence="8">
    <location>
        <position position="36"/>
    </location>
</feature>
<dbReference type="GO" id="GO:0015940">
    <property type="term" value="P:pantothenate biosynthetic process"/>
    <property type="evidence" value="ECO:0007669"/>
    <property type="project" value="UniProtKB-UniRule"/>
</dbReference>
<dbReference type="OrthoDB" id="9773087at2"/>
<dbReference type="InterPro" id="IPR003721">
    <property type="entry name" value="Pantoate_ligase"/>
</dbReference>
<comment type="miscellaneous">
    <text evidence="8">The reaction proceeds by a bi uni uni bi ping pong mechanism.</text>
</comment>
<feature type="binding site" evidence="8">
    <location>
        <position position="177"/>
    </location>
    <ligand>
        <name>ATP</name>
        <dbReference type="ChEBI" id="CHEBI:30616"/>
    </ligand>
</feature>
<dbReference type="AlphaFoldDB" id="A0A5S3PYB7"/>
<dbReference type="InterPro" id="IPR014729">
    <property type="entry name" value="Rossmann-like_a/b/a_fold"/>
</dbReference>
<dbReference type="GO" id="GO:0004592">
    <property type="term" value="F:pantoate-beta-alanine ligase activity"/>
    <property type="evidence" value="ECO:0007669"/>
    <property type="project" value="UniProtKB-UniRule"/>
</dbReference>
<comment type="subcellular location">
    <subcellularLocation>
        <location evidence="8">Cytoplasm</location>
    </subcellularLocation>
</comment>
<proteinExistence type="inferred from homology"/>
<comment type="subunit">
    <text evidence="8">Homodimer.</text>
</comment>
<feature type="binding site" evidence="8">
    <location>
        <position position="60"/>
    </location>
    <ligand>
        <name>beta-alanine</name>
        <dbReference type="ChEBI" id="CHEBI:57966"/>
    </ligand>
</feature>
<dbReference type="UniPathway" id="UPA00028">
    <property type="reaction ID" value="UER00005"/>
</dbReference>
<evidence type="ECO:0000256" key="6">
    <source>
        <dbReference type="ARBA" id="ARBA00022840"/>
    </source>
</evidence>
<dbReference type="GO" id="GO:0005524">
    <property type="term" value="F:ATP binding"/>
    <property type="evidence" value="ECO:0007669"/>
    <property type="project" value="UniProtKB-KW"/>
</dbReference>
<dbReference type="SUPFAM" id="SSF52374">
    <property type="entry name" value="Nucleotidylyl transferase"/>
    <property type="match status" value="1"/>
</dbReference>
<evidence type="ECO:0000313" key="9">
    <source>
        <dbReference type="EMBL" id="TMM59272.1"/>
    </source>
</evidence>
<dbReference type="NCBIfam" id="TIGR00125">
    <property type="entry name" value="cyt_tran_rel"/>
    <property type="match status" value="1"/>
</dbReference>
<dbReference type="Proteomes" id="UP000310314">
    <property type="component" value="Unassembled WGS sequence"/>
</dbReference>
<evidence type="ECO:0000256" key="4">
    <source>
        <dbReference type="ARBA" id="ARBA00022655"/>
    </source>
</evidence>
<evidence type="ECO:0000256" key="2">
    <source>
        <dbReference type="ARBA" id="ARBA00009256"/>
    </source>
</evidence>
<feature type="binding site" evidence="8">
    <location>
        <position position="60"/>
    </location>
    <ligand>
        <name>(R)-pantoate</name>
        <dbReference type="ChEBI" id="CHEBI:15980"/>
    </ligand>
</feature>
<evidence type="ECO:0000256" key="5">
    <source>
        <dbReference type="ARBA" id="ARBA00022741"/>
    </source>
</evidence>
<feature type="binding site" evidence="8">
    <location>
        <begin position="29"/>
        <end position="36"/>
    </location>
    <ligand>
        <name>ATP</name>
        <dbReference type="ChEBI" id="CHEBI:30616"/>
    </ligand>
</feature>
<feature type="binding site" evidence="8">
    <location>
        <begin position="185"/>
        <end position="188"/>
    </location>
    <ligand>
        <name>ATP</name>
        <dbReference type="ChEBI" id="CHEBI:30616"/>
    </ligand>
</feature>
<accession>A0A5S3PYB7</accession>
<protein>
    <recommendedName>
        <fullName evidence="8">Pantothenate synthetase</fullName>
        <shortName evidence="8">PS</shortName>
        <ecNumber evidence="8">6.3.2.1</ecNumber>
    </recommendedName>
    <alternativeName>
        <fullName evidence="8">Pantoate--beta-alanine ligase</fullName>
    </alternativeName>
    <alternativeName>
        <fullName evidence="8">Pantoate-activating enzyme</fullName>
    </alternativeName>
</protein>
<dbReference type="InterPro" id="IPR004821">
    <property type="entry name" value="Cyt_trans-like"/>
</dbReference>
<reference evidence="9 10" key="1">
    <citation type="submission" date="2019-05" db="EMBL/GenBank/DDBJ databases">
        <authorList>
            <person name="Zhang J.-Y."/>
            <person name="Feg X."/>
            <person name="Du Z.-J."/>
        </authorList>
    </citation>
    <scope>NUCLEOTIDE SEQUENCE [LARGE SCALE GENOMIC DNA]</scope>
    <source>
        <strain evidence="9 10">RZ26</strain>
    </source>
</reference>
<evidence type="ECO:0000256" key="7">
    <source>
        <dbReference type="ARBA" id="ARBA00048258"/>
    </source>
</evidence>
<dbReference type="RefSeq" id="WP_138657261.1">
    <property type="nucleotide sequence ID" value="NZ_VATY01000001.1"/>
</dbReference>
<dbReference type="NCBIfam" id="TIGR00018">
    <property type="entry name" value="panC"/>
    <property type="match status" value="1"/>
</dbReference>
<dbReference type="Gene3D" id="3.40.50.620">
    <property type="entry name" value="HUPs"/>
    <property type="match status" value="1"/>
</dbReference>
<comment type="similarity">
    <text evidence="2 8">Belongs to the pantothenate synthetase family.</text>
</comment>
<comment type="function">
    <text evidence="8">Catalyzes the condensation of pantoate with beta-alanine in an ATP-dependent reaction via a pantoyl-adenylate intermediate.</text>
</comment>
<keyword evidence="8" id="KW-0963">Cytoplasm</keyword>
<comment type="caution">
    <text evidence="9">The sequence shown here is derived from an EMBL/GenBank/DDBJ whole genome shotgun (WGS) entry which is preliminary data.</text>
</comment>
<comment type="pathway">
    <text evidence="1 8">Cofactor biosynthesis; (R)-pantothenate biosynthesis; (R)-pantothenate from (R)-pantoate and beta-alanine: step 1/1.</text>
</comment>
<dbReference type="EC" id="6.3.2.1" evidence="8"/>
<evidence type="ECO:0000256" key="3">
    <source>
        <dbReference type="ARBA" id="ARBA00022598"/>
    </source>
</evidence>
<dbReference type="PANTHER" id="PTHR21299">
    <property type="entry name" value="CYTIDYLATE KINASE/PANTOATE-BETA-ALANINE LIGASE"/>
    <property type="match status" value="1"/>
</dbReference>
<evidence type="ECO:0000256" key="8">
    <source>
        <dbReference type="HAMAP-Rule" id="MF_00158"/>
    </source>
</evidence>